<protein>
    <recommendedName>
        <fullName evidence="3">Helix-turn-helix domain-containing protein</fullName>
    </recommendedName>
</protein>
<gene>
    <name evidence="1" type="ORF">BI380_03765</name>
</gene>
<evidence type="ECO:0008006" key="3">
    <source>
        <dbReference type="Google" id="ProtNLM"/>
    </source>
</evidence>
<dbReference type="Gene3D" id="1.10.260.40">
    <property type="entry name" value="lambda repressor-like DNA-binding domains"/>
    <property type="match status" value="1"/>
</dbReference>
<dbReference type="InterPro" id="IPR031856">
    <property type="entry name" value="YdaS_toxin-like"/>
</dbReference>
<reference evidence="1 2" key="1">
    <citation type="submission" date="2016-09" db="EMBL/GenBank/DDBJ databases">
        <title>Complete genome sequence of Deltia acidovorans CM13 isolated from murine proximal colonic tissue.</title>
        <authorList>
            <person name="Saffarian A."/>
        </authorList>
    </citation>
    <scope>NUCLEOTIDE SEQUENCE [LARGE SCALE GENOMIC DNA]</scope>
    <source>
        <strain evidence="1 2">CM13</strain>
    </source>
</reference>
<dbReference type="Proteomes" id="UP000095607">
    <property type="component" value="Chromosome"/>
</dbReference>
<evidence type="ECO:0000313" key="2">
    <source>
        <dbReference type="Proteomes" id="UP000095607"/>
    </source>
</evidence>
<organism evidence="1 2">
    <name type="scientific">Delftia tsuruhatensis</name>
    <dbReference type="NCBI Taxonomy" id="180282"/>
    <lineage>
        <taxon>Bacteria</taxon>
        <taxon>Pseudomonadati</taxon>
        <taxon>Pseudomonadota</taxon>
        <taxon>Betaproteobacteria</taxon>
        <taxon>Burkholderiales</taxon>
        <taxon>Comamonadaceae</taxon>
        <taxon>Delftia</taxon>
    </lineage>
</organism>
<keyword evidence="2" id="KW-1185">Reference proteome</keyword>
<name>A0ABM6DZS0_9BURK</name>
<dbReference type="SUPFAM" id="SSF47413">
    <property type="entry name" value="lambda repressor-like DNA-binding domains"/>
    <property type="match status" value="1"/>
</dbReference>
<dbReference type="RefSeq" id="WP_046241409.1">
    <property type="nucleotide sequence ID" value="NZ_CBCSDN010000055.1"/>
</dbReference>
<dbReference type="InterPro" id="IPR010982">
    <property type="entry name" value="Lambda_DNA-bd_dom_sf"/>
</dbReference>
<sequence>MNLHEYISKKGRGSIGELADRIGAHRPDVSRWASGKRVVPEKSAVAIELATQGAVSRRDLRPNDWQDIWPELAQPAAQEQGHA</sequence>
<accession>A0ABM6DZS0</accession>
<evidence type="ECO:0000313" key="1">
    <source>
        <dbReference type="EMBL" id="AOV00534.1"/>
    </source>
</evidence>
<dbReference type="EMBL" id="CP017420">
    <property type="protein sequence ID" value="AOV00534.1"/>
    <property type="molecule type" value="Genomic_DNA"/>
</dbReference>
<proteinExistence type="predicted"/>
<dbReference type="Pfam" id="PF15943">
    <property type="entry name" value="YdaS_toxin"/>
    <property type="match status" value="1"/>
</dbReference>